<reference evidence="2" key="1">
    <citation type="submission" date="2022-03" db="EMBL/GenBank/DDBJ databases">
        <authorList>
            <person name="Martin C."/>
        </authorList>
    </citation>
    <scope>NUCLEOTIDE SEQUENCE</scope>
</reference>
<feature type="non-terminal residue" evidence="2">
    <location>
        <position position="1"/>
    </location>
</feature>
<evidence type="ECO:0000259" key="1">
    <source>
        <dbReference type="Pfam" id="PF00501"/>
    </source>
</evidence>
<dbReference type="InterPro" id="IPR000873">
    <property type="entry name" value="AMP-dep_synth/lig_dom"/>
</dbReference>
<feature type="domain" description="AMP-dependent synthetase/ligase" evidence="1">
    <location>
        <begin position="38"/>
        <end position="428"/>
    </location>
</feature>
<dbReference type="Pfam" id="PF00501">
    <property type="entry name" value="AMP-binding"/>
    <property type="match status" value="1"/>
</dbReference>
<proteinExistence type="predicted"/>
<comment type="caution">
    <text evidence="2">The sequence shown here is derived from an EMBL/GenBank/DDBJ whole genome shotgun (WGS) entry which is preliminary data.</text>
</comment>
<protein>
    <recommendedName>
        <fullName evidence="1">AMP-dependent synthetase/ligase domain-containing protein</fullName>
    </recommendedName>
</protein>
<organism evidence="2 3">
    <name type="scientific">Owenia fusiformis</name>
    <name type="common">Polychaete worm</name>
    <dbReference type="NCBI Taxonomy" id="6347"/>
    <lineage>
        <taxon>Eukaryota</taxon>
        <taxon>Metazoa</taxon>
        <taxon>Spiralia</taxon>
        <taxon>Lophotrochozoa</taxon>
        <taxon>Annelida</taxon>
        <taxon>Polychaeta</taxon>
        <taxon>Sedentaria</taxon>
        <taxon>Canalipalpata</taxon>
        <taxon>Sabellida</taxon>
        <taxon>Oweniida</taxon>
        <taxon>Oweniidae</taxon>
        <taxon>Owenia</taxon>
    </lineage>
</organism>
<dbReference type="InterPro" id="IPR045851">
    <property type="entry name" value="AMP-bd_C_sf"/>
</dbReference>
<dbReference type="Gene3D" id="3.40.50.12780">
    <property type="entry name" value="N-terminal domain of ligase-like"/>
    <property type="match status" value="1"/>
</dbReference>
<dbReference type="InterPro" id="IPR042099">
    <property type="entry name" value="ANL_N_sf"/>
</dbReference>
<dbReference type="AlphaFoldDB" id="A0A8J1TI72"/>
<dbReference type="EMBL" id="CAIIXF020000002">
    <property type="protein sequence ID" value="CAH1777362.1"/>
    <property type="molecule type" value="Genomic_DNA"/>
</dbReference>
<dbReference type="PROSITE" id="PS00455">
    <property type="entry name" value="AMP_BINDING"/>
    <property type="match status" value="1"/>
</dbReference>
<dbReference type="SUPFAM" id="SSF56801">
    <property type="entry name" value="Acetyl-CoA synthetase-like"/>
    <property type="match status" value="1"/>
</dbReference>
<dbReference type="OrthoDB" id="6071006at2759"/>
<dbReference type="Gene3D" id="3.30.300.30">
    <property type="match status" value="1"/>
</dbReference>
<dbReference type="PANTHER" id="PTHR42814:SF3">
    <property type="entry name" value="BETA-N-ACETYLHEXOSAMINIDASE"/>
    <property type="match status" value="1"/>
</dbReference>
<dbReference type="Proteomes" id="UP000749559">
    <property type="component" value="Unassembled WGS sequence"/>
</dbReference>
<evidence type="ECO:0000313" key="2">
    <source>
        <dbReference type="EMBL" id="CAH1777362.1"/>
    </source>
</evidence>
<dbReference type="CDD" id="cd04433">
    <property type="entry name" value="AFD_class_I"/>
    <property type="match status" value="1"/>
</dbReference>
<sequence length="571" mass="62986">MEWFHSQDVVLCSGLKESYVKGDCTFPLLQFSLGNALKRAAKKTPDNVAVIYADSDVHVTFSELSHQVKMLAKGLLAQGVTKGDVILVSCGHGTDFATLFYAIVSIGAVFLMPYMYEPQHISLKQIINKVNAKMLIINERNTSLTEALKTIAPNMLVRSGSVNTFDHMPEVPSLCAVVVYGCNGDKGLRDIFAETSTTDKQLSVVQNMVSPEDPCIVFISTGTTGEPKAVLHGHRSMVNTSYSLHHRRNAQGRVVLGIENPLDDDVLSVMGIISATVNSDVTCVVTPVNKQCEGAISDVIVDAIEKYSITHADLLPYMWKDMILHGSIDGHGLSRLKGGFTGSQALGVESVKSFTALVPEFMNVYGSTETSIVTANFKDDPLMERRLGSIGFPVARVEVKLIDDQHNVVPIGEPGELCTRSPFIFIEYMGEPERTRTVKDEDGWYRTGDVARMDQNGFLYFIGRKADNIRFKKMGDVIYPGVIEAAALKHNKVAEAQCVGIKNDDDCIGDDVFLCIILKPGEDMKEDEMEEHCQVELIKRDQPDHIFIMGAFPRVGIRKKVSKAKLREICQ</sequence>
<gene>
    <name evidence="2" type="ORF">OFUS_LOCUS4416</name>
</gene>
<name>A0A8J1TI72_OWEFU</name>
<dbReference type="InterPro" id="IPR020845">
    <property type="entry name" value="AMP-binding_CS"/>
</dbReference>
<evidence type="ECO:0000313" key="3">
    <source>
        <dbReference type="Proteomes" id="UP000749559"/>
    </source>
</evidence>
<keyword evidence="3" id="KW-1185">Reference proteome</keyword>
<dbReference type="PANTHER" id="PTHR42814">
    <property type="entry name" value="AMP-BINDING DOMAIN-CONTAINING PROTEIN"/>
    <property type="match status" value="1"/>
</dbReference>
<accession>A0A8J1TI72</accession>